<proteinExistence type="predicted"/>
<organism evidence="1 2">
    <name type="scientific">Microscilla marina ATCC 23134</name>
    <dbReference type="NCBI Taxonomy" id="313606"/>
    <lineage>
        <taxon>Bacteria</taxon>
        <taxon>Pseudomonadati</taxon>
        <taxon>Bacteroidota</taxon>
        <taxon>Cytophagia</taxon>
        <taxon>Cytophagales</taxon>
        <taxon>Microscillaceae</taxon>
        <taxon>Microscilla</taxon>
    </lineage>
</organism>
<name>A1ZLM4_MICM2</name>
<protein>
    <submittedName>
        <fullName evidence="1">Uncharacterized protein</fullName>
    </submittedName>
</protein>
<dbReference type="RefSeq" id="WP_002697543.1">
    <property type="nucleotide sequence ID" value="NZ_AAWS01000014.1"/>
</dbReference>
<dbReference type="Proteomes" id="UP000004095">
    <property type="component" value="Unassembled WGS sequence"/>
</dbReference>
<gene>
    <name evidence="1" type="ORF">M23134_07876</name>
</gene>
<evidence type="ECO:0000313" key="2">
    <source>
        <dbReference type="Proteomes" id="UP000004095"/>
    </source>
</evidence>
<keyword evidence="2" id="KW-1185">Reference proteome</keyword>
<accession>A1ZLM4</accession>
<dbReference type="EMBL" id="AAWS01000014">
    <property type="protein sequence ID" value="EAY28778.1"/>
    <property type="molecule type" value="Genomic_DNA"/>
</dbReference>
<comment type="caution">
    <text evidence="1">The sequence shown here is derived from an EMBL/GenBank/DDBJ whole genome shotgun (WGS) entry which is preliminary data.</text>
</comment>
<dbReference type="AlphaFoldDB" id="A1ZLM4"/>
<reference evidence="1 2" key="1">
    <citation type="submission" date="2007-01" db="EMBL/GenBank/DDBJ databases">
        <authorList>
            <person name="Haygood M."/>
            <person name="Podell S."/>
            <person name="Anderson C."/>
            <person name="Hopkinson B."/>
            <person name="Roe K."/>
            <person name="Barbeau K."/>
            <person name="Gaasterland T."/>
            <person name="Ferriera S."/>
            <person name="Johnson J."/>
            <person name="Kravitz S."/>
            <person name="Beeson K."/>
            <person name="Sutton G."/>
            <person name="Rogers Y.-H."/>
            <person name="Friedman R."/>
            <person name="Frazier M."/>
            <person name="Venter J.C."/>
        </authorList>
    </citation>
    <scope>NUCLEOTIDE SEQUENCE [LARGE SCALE GENOMIC DNA]</scope>
    <source>
        <strain evidence="1 2">ATCC 23134</strain>
    </source>
</reference>
<evidence type="ECO:0000313" key="1">
    <source>
        <dbReference type="EMBL" id="EAY28778.1"/>
    </source>
</evidence>
<sequence>MQNPQTNTTAIQQVIETFGSEAELLELFDNLLHRMTLAYAGNPQPNYFLVGDYDFLHQLRQAIKQDLQNACPAPHYRALPTEDHSHIRPLTRPKPITSIEQAIAIAEAKGITDFRAVKLQNEYALFTNWTQQDVKAYQESVGKLWGNFSDEGVFIIRFLHLMQDNQENL</sequence>